<comment type="subcellular location">
    <subcellularLocation>
        <location evidence="1">Secreted</location>
    </subcellularLocation>
</comment>
<reference evidence="7" key="1">
    <citation type="journal article" date="2013" name="Toxins">
        <title>Evolution stings: the origin and diversification of scorpion toxin peptide scaffolds.</title>
        <authorList>
            <person name="Sunagar K."/>
            <person name="Undheim E.A."/>
            <person name="Chan A.H."/>
            <person name="Koludarov I."/>
            <person name="Munoz-Gomez S.A."/>
            <person name="Antunes A."/>
            <person name="Fry B.G."/>
        </authorList>
    </citation>
    <scope>NUCLEOTIDE SEQUENCE</scope>
    <source>
        <tissue evidence="7">Telson venom gland</tissue>
    </source>
</reference>
<dbReference type="CDD" id="cd23106">
    <property type="entry name" value="neurotoxins_LC_scorpion"/>
    <property type="match status" value="1"/>
</dbReference>
<accession>T1E7P5</accession>
<keyword evidence="3" id="KW-0528">Neurotoxin</keyword>
<dbReference type="Gene3D" id="3.30.30.10">
    <property type="entry name" value="Knottin, scorpion toxin-like"/>
    <property type="match status" value="1"/>
</dbReference>
<dbReference type="Pfam" id="PF00537">
    <property type="entry name" value="Toxin_3"/>
    <property type="match status" value="1"/>
</dbReference>
<feature type="signal peptide" evidence="5">
    <location>
        <begin position="1"/>
        <end position="20"/>
    </location>
</feature>
<keyword evidence="3" id="KW-0800">Toxin</keyword>
<dbReference type="AlphaFoldDB" id="T1E7P5"/>
<evidence type="ECO:0000256" key="1">
    <source>
        <dbReference type="ARBA" id="ARBA00004613"/>
    </source>
</evidence>
<evidence type="ECO:0000256" key="2">
    <source>
        <dbReference type="ARBA" id="ARBA00022525"/>
    </source>
</evidence>
<keyword evidence="2" id="KW-0964">Secreted</keyword>
<dbReference type="InterPro" id="IPR036574">
    <property type="entry name" value="Scorpion_toxin-like_sf"/>
</dbReference>
<dbReference type="GO" id="GO:0019871">
    <property type="term" value="F:sodium channel inhibitor activity"/>
    <property type="evidence" value="ECO:0007669"/>
    <property type="project" value="InterPro"/>
</dbReference>
<evidence type="ECO:0000259" key="6">
    <source>
        <dbReference type="PROSITE" id="PS51863"/>
    </source>
</evidence>
<feature type="chain" id="PRO_5004575279" evidence="5">
    <location>
        <begin position="21"/>
        <end position="90"/>
    </location>
</feature>
<evidence type="ECO:0000256" key="5">
    <source>
        <dbReference type="SAM" id="SignalP"/>
    </source>
</evidence>
<dbReference type="GO" id="GO:0005576">
    <property type="term" value="C:extracellular region"/>
    <property type="evidence" value="ECO:0007669"/>
    <property type="project" value="UniProtKB-SubCell"/>
</dbReference>
<dbReference type="SUPFAM" id="SSF57095">
    <property type="entry name" value="Scorpion toxin-like"/>
    <property type="match status" value="1"/>
</dbReference>
<evidence type="ECO:0000313" key="7">
    <source>
        <dbReference type="EMBL" id="JAA98117.1"/>
    </source>
</evidence>
<name>T1E7P5_9SCOR</name>
<dbReference type="PROSITE" id="PS51863">
    <property type="entry name" value="LCN_CSAB"/>
    <property type="match status" value="1"/>
</dbReference>
<keyword evidence="4 5" id="KW-0732">Signal</keyword>
<protein>
    <submittedName>
        <fullName evidence="7">CSab-Lyc-4</fullName>
    </submittedName>
</protein>
<dbReference type="InterPro" id="IPR002061">
    <property type="entry name" value="Scorpion_toxinL/defensin"/>
</dbReference>
<proteinExistence type="evidence at transcript level"/>
<evidence type="ECO:0000256" key="4">
    <source>
        <dbReference type="ARBA" id="ARBA00022729"/>
    </source>
</evidence>
<feature type="domain" description="LCN-type CS-alpha/beta" evidence="6">
    <location>
        <begin position="23"/>
        <end position="85"/>
    </location>
</feature>
<sequence>MNICCLFILNILIFFAMVFPSKEQGYPKMHRFSYICQRWGKNSYCRKVCRLHKGGYGYCYMGACYCESLKSNNINFGDVYVNYCNASIYA</sequence>
<evidence type="ECO:0000256" key="3">
    <source>
        <dbReference type="ARBA" id="ARBA00022699"/>
    </source>
</evidence>
<organism evidence="7">
    <name type="scientific">Lychas buchari</name>
    <dbReference type="NCBI Taxonomy" id="1330406"/>
    <lineage>
        <taxon>Eukaryota</taxon>
        <taxon>Metazoa</taxon>
        <taxon>Ecdysozoa</taxon>
        <taxon>Arthropoda</taxon>
        <taxon>Chelicerata</taxon>
        <taxon>Arachnida</taxon>
        <taxon>Scorpiones</taxon>
        <taxon>Buthida</taxon>
        <taxon>Buthoidea</taxon>
        <taxon>Buthidae</taxon>
        <taxon>Lychas</taxon>
    </lineage>
</organism>
<dbReference type="InterPro" id="IPR044062">
    <property type="entry name" value="LCN-type_CS_alpha_beta_dom"/>
</dbReference>
<dbReference type="EMBL" id="GALL01000009">
    <property type="protein sequence ID" value="JAA98117.1"/>
    <property type="molecule type" value="mRNA"/>
</dbReference>